<dbReference type="UniPathway" id="UPA00219"/>
<evidence type="ECO:0000313" key="16">
    <source>
        <dbReference type="Proteomes" id="UP000294368"/>
    </source>
</evidence>
<dbReference type="InterPro" id="IPR000713">
    <property type="entry name" value="Mur_ligase_N"/>
</dbReference>
<dbReference type="GO" id="GO:0047480">
    <property type="term" value="F:UDP-N-acetylmuramoyl-tripeptide-D-alanyl-D-alanine ligase activity"/>
    <property type="evidence" value="ECO:0007669"/>
    <property type="project" value="UniProtKB-UniRule"/>
</dbReference>
<evidence type="ECO:0000259" key="14">
    <source>
        <dbReference type="Pfam" id="PF08245"/>
    </source>
</evidence>
<keyword evidence="9 10" id="KW-0961">Cell wall biogenesis/degradation</keyword>
<gene>
    <name evidence="10 15" type="primary">murF</name>
    <name evidence="15" type="ORF">ERCIKOCA2762_384</name>
</gene>
<dbReference type="GO" id="GO:0005737">
    <property type="term" value="C:cytoplasm"/>
    <property type="evidence" value="ECO:0007669"/>
    <property type="project" value="UniProtKB-SubCell"/>
</dbReference>
<keyword evidence="2 10" id="KW-0436">Ligase</keyword>
<evidence type="ECO:0000256" key="5">
    <source>
        <dbReference type="ARBA" id="ARBA00022840"/>
    </source>
</evidence>
<dbReference type="EC" id="6.3.2.10" evidence="10 11"/>
<dbReference type="GO" id="GO:0071555">
    <property type="term" value="P:cell wall organization"/>
    <property type="evidence" value="ECO:0007669"/>
    <property type="project" value="UniProtKB-KW"/>
</dbReference>
<reference evidence="15 16" key="1">
    <citation type="submission" date="2019-02" db="EMBL/GenBank/DDBJ databases">
        <authorList>
            <person name="Manzano-Marin A."/>
            <person name="Manzano-Marin A."/>
        </authorList>
    </citation>
    <scope>NUCLEOTIDE SEQUENCE [LARGE SCALE GENOMIC DNA]</scope>
    <source>
        <strain evidence="15 16">ErCikochiana</strain>
    </source>
</reference>
<proteinExistence type="inferred from homology"/>
<dbReference type="Pfam" id="PF08245">
    <property type="entry name" value="Mur_ligase_M"/>
    <property type="match status" value="1"/>
</dbReference>
<comment type="function">
    <text evidence="10 11">Involved in cell wall formation. Catalyzes the final step in the synthesis of UDP-N-acetylmuramoyl-pentapeptide, the precursor of murein.</text>
</comment>
<comment type="catalytic activity">
    <reaction evidence="10 11">
        <text>D-alanyl-D-alanine + UDP-N-acetyl-alpha-D-muramoyl-L-alanyl-gamma-D-glutamyl-meso-2,6-diaminopimelate + ATP = UDP-N-acetyl-alpha-D-muramoyl-L-alanyl-gamma-D-glutamyl-meso-2,6-diaminopimeloyl-D-alanyl-D-alanine + ADP + phosphate + H(+)</text>
        <dbReference type="Rhea" id="RHEA:28374"/>
        <dbReference type="ChEBI" id="CHEBI:15378"/>
        <dbReference type="ChEBI" id="CHEBI:30616"/>
        <dbReference type="ChEBI" id="CHEBI:43474"/>
        <dbReference type="ChEBI" id="CHEBI:57822"/>
        <dbReference type="ChEBI" id="CHEBI:61386"/>
        <dbReference type="ChEBI" id="CHEBI:83905"/>
        <dbReference type="ChEBI" id="CHEBI:456216"/>
        <dbReference type="EC" id="6.3.2.10"/>
    </reaction>
</comment>
<comment type="similarity">
    <text evidence="10">Belongs to the MurCDEF family. MurF subfamily.</text>
</comment>
<accession>A0A451DAB2</accession>
<feature type="domain" description="Mur ligase central" evidence="14">
    <location>
        <begin position="105"/>
        <end position="294"/>
    </location>
</feature>
<keyword evidence="8 10" id="KW-0131">Cell cycle</keyword>
<dbReference type="Gene3D" id="3.40.1190.10">
    <property type="entry name" value="Mur-like, catalytic domain"/>
    <property type="match status" value="1"/>
</dbReference>
<evidence type="ECO:0000256" key="10">
    <source>
        <dbReference type="HAMAP-Rule" id="MF_02019"/>
    </source>
</evidence>
<comment type="subcellular location">
    <subcellularLocation>
        <location evidence="10 11">Cytoplasm</location>
    </subcellularLocation>
</comment>
<evidence type="ECO:0000256" key="1">
    <source>
        <dbReference type="ARBA" id="ARBA00022490"/>
    </source>
</evidence>
<keyword evidence="4 10" id="KW-0547">Nucleotide-binding</keyword>
<dbReference type="InterPro" id="IPR036615">
    <property type="entry name" value="Mur_ligase_C_dom_sf"/>
</dbReference>
<dbReference type="GO" id="GO:0008360">
    <property type="term" value="P:regulation of cell shape"/>
    <property type="evidence" value="ECO:0007669"/>
    <property type="project" value="UniProtKB-KW"/>
</dbReference>
<sequence length="453" mass="49411">MIPITLKQLAEITQGTLYGTDITVLNVSTDTRKMHAGSLFIALKGKNYDAHDFISSAISAGCSSFLVNQKLCLPISHIVVNDTRIALGVLARWVRQQSGAKVVGITGSSGKTSVKEMTASILRQCGQVLSTSGTLNNDIGVPITLLRLTHEHQYAVIELGANHPGELFYTAALTQPESVLINNLSASHLEGFGSLVRLAKAKGEILQALPQNGTAIINHDSNDLVKWKYILQGQNIWCFSSNHIKCCDFYASCITRTQLNTHFNLHTPQGCISVMIPFHGQHYIANALAASALAMSISAPLNSISKGLQHLQAIPGRLFPIPFTKNKLLIDDTYNANVGSMIAAVNVLADRPGYRVMIVGNMAEMGHHSNIYHKQIGYKIRHSGINKVLSIGSLGHEIARTSNIGEYFEDPETLSARAHELLMKHQYITLLVKGSRSSNMDKIVQILQEHSTC</sequence>
<evidence type="ECO:0000259" key="12">
    <source>
        <dbReference type="Pfam" id="PF01225"/>
    </source>
</evidence>
<evidence type="ECO:0000256" key="4">
    <source>
        <dbReference type="ARBA" id="ARBA00022741"/>
    </source>
</evidence>
<dbReference type="SUPFAM" id="SSF53244">
    <property type="entry name" value="MurD-like peptide ligases, peptide-binding domain"/>
    <property type="match status" value="1"/>
</dbReference>
<dbReference type="Pfam" id="PF02875">
    <property type="entry name" value="Mur_ligase_C"/>
    <property type="match status" value="1"/>
</dbReference>
<dbReference type="Gene3D" id="3.90.190.20">
    <property type="entry name" value="Mur ligase, C-terminal domain"/>
    <property type="match status" value="1"/>
</dbReference>
<evidence type="ECO:0000313" key="15">
    <source>
        <dbReference type="EMBL" id="VFP83145.1"/>
    </source>
</evidence>
<evidence type="ECO:0000256" key="7">
    <source>
        <dbReference type="ARBA" id="ARBA00022984"/>
    </source>
</evidence>
<dbReference type="NCBIfam" id="TIGR01143">
    <property type="entry name" value="murF"/>
    <property type="match status" value="1"/>
</dbReference>
<dbReference type="InterPro" id="IPR013221">
    <property type="entry name" value="Mur_ligase_cen"/>
</dbReference>
<keyword evidence="5 10" id="KW-0067">ATP-binding</keyword>
<protein>
    <recommendedName>
        <fullName evidence="10 11">UDP-N-acetylmuramoyl-tripeptide--D-alanyl-D-alanine ligase</fullName>
        <ecNumber evidence="10 11">6.3.2.10</ecNumber>
    </recommendedName>
    <alternativeName>
        <fullName evidence="10">D-alanyl-D-alanine-adding enzyme</fullName>
    </alternativeName>
</protein>
<dbReference type="Pfam" id="PF01225">
    <property type="entry name" value="Mur_ligase"/>
    <property type="match status" value="1"/>
</dbReference>
<keyword evidence="3 10" id="KW-0132">Cell division</keyword>
<dbReference type="Gene3D" id="3.40.1390.10">
    <property type="entry name" value="MurE/MurF, N-terminal domain"/>
    <property type="match status" value="1"/>
</dbReference>
<dbReference type="HAMAP" id="MF_02019">
    <property type="entry name" value="MurF"/>
    <property type="match status" value="1"/>
</dbReference>
<dbReference type="InterPro" id="IPR005863">
    <property type="entry name" value="UDP-N-AcMur_synth"/>
</dbReference>
<dbReference type="GO" id="GO:0051301">
    <property type="term" value="P:cell division"/>
    <property type="evidence" value="ECO:0007669"/>
    <property type="project" value="UniProtKB-KW"/>
</dbReference>
<evidence type="ECO:0000256" key="2">
    <source>
        <dbReference type="ARBA" id="ARBA00022598"/>
    </source>
</evidence>
<dbReference type="RefSeq" id="WP_157988520.1">
    <property type="nucleotide sequence ID" value="NZ_LR217715.1"/>
</dbReference>
<dbReference type="OrthoDB" id="9801978at2"/>
<dbReference type="EMBL" id="LR217715">
    <property type="protein sequence ID" value="VFP83145.1"/>
    <property type="molecule type" value="Genomic_DNA"/>
</dbReference>
<keyword evidence="1 10" id="KW-0963">Cytoplasm</keyword>
<evidence type="ECO:0000256" key="6">
    <source>
        <dbReference type="ARBA" id="ARBA00022960"/>
    </source>
</evidence>
<feature type="binding site" evidence="10">
    <location>
        <begin position="107"/>
        <end position="113"/>
    </location>
    <ligand>
        <name>ATP</name>
        <dbReference type="ChEBI" id="CHEBI:30616"/>
    </ligand>
</feature>
<dbReference type="GO" id="GO:0009252">
    <property type="term" value="P:peptidoglycan biosynthetic process"/>
    <property type="evidence" value="ECO:0007669"/>
    <property type="project" value="UniProtKB-UniRule"/>
</dbReference>
<dbReference type="PANTHER" id="PTHR43024">
    <property type="entry name" value="UDP-N-ACETYLMURAMOYL-TRIPEPTIDE--D-ALANYL-D-ALANINE LIGASE"/>
    <property type="match status" value="1"/>
</dbReference>
<dbReference type="GO" id="GO:0008766">
    <property type="term" value="F:UDP-N-acetylmuramoylalanyl-D-glutamyl-2,6-diaminopimelate-D-alanyl-D-alanine ligase activity"/>
    <property type="evidence" value="ECO:0007669"/>
    <property type="project" value="RHEA"/>
</dbReference>
<dbReference type="PANTHER" id="PTHR43024:SF1">
    <property type="entry name" value="UDP-N-ACETYLMURAMOYL-TRIPEPTIDE--D-ALANYL-D-ALANINE LIGASE"/>
    <property type="match status" value="1"/>
</dbReference>
<evidence type="ECO:0000256" key="9">
    <source>
        <dbReference type="ARBA" id="ARBA00023316"/>
    </source>
</evidence>
<dbReference type="InterPro" id="IPR035911">
    <property type="entry name" value="MurE/MurF_N"/>
</dbReference>
<feature type="domain" description="Mur ligase C-terminal" evidence="13">
    <location>
        <begin position="326"/>
        <end position="436"/>
    </location>
</feature>
<dbReference type="InterPro" id="IPR051046">
    <property type="entry name" value="MurCDEF_CellWall_CoF430Synth"/>
</dbReference>
<keyword evidence="6 10" id="KW-0133">Cell shape</keyword>
<organism evidence="15 16">
    <name type="scientific">Candidatus Erwinia haradaeae</name>
    <dbReference type="NCBI Taxonomy" id="1922217"/>
    <lineage>
        <taxon>Bacteria</taxon>
        <taxon>Pseudomonadati</taxon>
        <taxon>Pseudomonadota</taxon>
        <taxon>Gammaproteobacteria</taxon>
        <taxon>Enterobacterales</taxon>
        <taxon>Erwiniaceae</taxon>
        <taxon>Erwinia</taxon>
    </lineage>
</organism>
<comment type="pathway">
    <text evidence="10 11">Cell wall biogenesis; peptidoglycan biosynthesis.</text>
</comment>
<evidence type="ECO:0000256" key="11">
    <source>
        <dbReference type="RuleBase" id="RU004136"/>
    </source>
</evidence>
<dbReference type="InterPro" id="IPR004101">
    <property type="entry name" value="Mur_ligase_C"/>
</dbReference>
<dbReference type="Proteomes" id="UP000294368">
    <property type="component" value="Chromosome"/>
</dbReference>
<name>A0A451DAB2_9GAMM</name>
<evidence type="ECO:0000256" key="8">
    <source>
        <dbReference type="ARBA" id="ARBA00023306"/>
    </source>
</evidence>
<feature type="domain" description="Mur ligase N-terminal catalytic" evidence="12">
    <location>
        <begin position="26"/>
        <end position="71"/>
    </location>
</feature>
<dbReference type="GO" id="GO:0005524">
    <property type="term" value="F:ATP binding"/>
    <property type="evidence" value="ECO:0007669"/>
    <property type="project" value="UniProtKB-UniRule"/>
</dbReference>
<dbReference type="InterPro" id="IPR036565">
    <property type="entry name" value="Mur-like_cat_sf"/>
</dbReference>
<dbReference type="AlphaFoldDB" id="A0A451DAB2"/>
<evidence type="ECO:0000256" key="3">
    <source>
        <dbReference type="ARBA" id="ARBA00022618"/>
    </source>
</evidence>
<dbReference type="SUPFAM" id="SSF53623">
    <property type="entry name" value="MurD-like peptide ligases, catalytic domain"/>
    <property type="match status" value="1"/>
</dbReference>
<dbReference type="SUPFAM" id="SSF63418">
    <property type="entry name" value="MurE/MurF N-terminal domain"/>
    <property type="match status" value="1"/>
</dbReference>
<evidence type="ECO:0000259" key="13">
    <source>
        <dbReference type="Pfam" id="PF02875"/>
    </source>
</evidence>
<dbReference type="NCBIfam" id="NF008041">
    <property type="entry name" value="PRK10773.1"/>
    <property type="match status" value="1"/>
</dbReference>
<keyword evidence="7 10" id="KW-0573">Peptidoglycan synthesis</keyword>